<name>A0A178TM03_9BACL</name>
<proteinExistence type="predicted"/>
<comment type="caution">
    <text evidence="1">The sequence shown here is derived from an EMBL/GenBank/DDBJ whole genome shotgun (WGS) entry which is preliminary data.</text>
</comment>
<reference evidence="1 2" key="1">
    <citation type="submission" date="2016-03" db="EMBL/GenBank/DDBJ databases">
        <title>Spore heat resistance.</title>
        <authorList>
            <person name="Boekhorst J."/>
            <person name="Berendsen E.M."/>
            <person name="Wells-Bennik M.H."/>
            <person name="Kuipers O.P."/>
        </authorList>
    </citation>
    <scope>NUCLEOTIDE SEQUENCE [LARGE SCALE GENOMIC DNA]</scope>
    <source>
        <strain evidence="1 2">AF16</strain>
    </source>
</reference>
<sequence>MATRKRTASPKNEMEITQENTNTVEVQQEKPIMRKKQIDLDMLVPCRNVTDGRLVYKSRKTGLQTIWMSHGDIEYIDVGELLTMKASQPKFLNEPWLVIENDDVVEYLGLKHLYQRLVGTEDLDLFFNKTHTEMAEILDRIPNGTKDAIATRARKLIEEGILYDNRKIRVLEEKLKIDLSLFEK</sequence>
<dbReference type="Proteomes" id="UP000078336">
    <property type="component" value="Unassembled WGS sequence"/>
</dbReference>
<protein>
    <submittedName>
        <fullName evidence="1">Uncharacterized protein</fullName>
    </submittedName>
</protein>
<dbReference type="OrthoDB" id="2942870at2"/>
<dbReference type="PATRIC" id="fig|33934.7.peg.1682"/>
<accession>A0A178TM03</accession>
<keyword evidence="2" id="KW-1185">Reference proteome</keyword>
<gene>
    <name evidence="1" type="ORF">TAF16_0206</name>
</gene>
<organism evidence="1 2">
    <name type="scientific">Anoxybacillus flavithermus</name>
    <dbReference type="NCBI Taxonomy" id="33934"/>
    <lineage>
        <taxon>Bacteria</taxon>
        <taxon>Bacillati</taxon>
        <taxon>Bacillota</taxon>
        <taxon>Bacilli</taxon>
        <taxon>Bacillales</taxon>
        <taxon>Anoxybacillaceae</taxon>
        <taxon>Anoxybacillus</taxon>
    </lineage>
</organism>
<evidence type="ECO:0000313" key="1">
    <source>
        <dbReference type="EMBL" id="OAO82586.1"/>
    </source>
</evidence>
<dbReference type="EMBL" id="LUCQ01000018">
    <property type="protein sequence ID" value="OAO82586.1"/>
    <property type="molecule type" value="Genomic_DNA"/>
</dbReference>
<evidence type="ECO:0000313" key="2">
    <source>
        <dbReference type="Proteomes" id="UP000078336"/>
    </source>
</evidence>
<dbReference type="AlphaFoldDB" id="A0A178TM03"/>
<dbReference type="RefSeq" id="WP_064213898.1">
    <property type="nucleotide sequence ID" value="NZ_LUCQ01000018.1"/>
</dbReference>